<keyword evidence="2" id="KW-1185">Reference proteome</keyword>
<dbReference type="AlphaFoldDB" id="A0A1G9TBY1"/>
<evidence type="ECO:0000313" key="1">
    <source>
        <dbReference type="EMBL" id="SDM44645.1"/>
    </source>
</evidence>
<name>A0A1G9TBY1_9HYPH</name>
<proteinExistence type="predicted"/>
<protein>
    <submittedName>
        <fullName evidence="1">Uncharacterized protein</fullName>
    </submittedName>
</protein>
<sequence>MMKPAVNFKKNLNDGNQNRILAVVNCRKIKLT</sequence>
<evidence type="ECO:0000313" key="2">
    <source>
        <dbReference type="Proteomes" id="UP000198704"/>
    </source>
</evidence>
<dbReference type="Proteomes" id="UP000198704">
    <property type="component" value="Unassembled WGS sequence"/>
</dbReference>
<reference evidence="2" key="1">
    <citation type="submission" date="2016-10" db="EMBL/GenBank/DDBJ databases">
        <authorList>
            <person name="Varghese N."/>
            <person name="Submissions S."/>
        </authorList>
    </citation>
    <scope>NUCLEOTIDE SEQUENCE [LARGE SCALE GENOMIC DNA]</scope>
    <source>
        <strain evidence="2">BL47</strain>
    </source>
</reference>
<accession>A0A1G9TBY1</accession>
<gene>
    <name evidence="1" type="ORF">SAMN05216360_102119</name>
</gene>
<dbReference type="EMBL" id="FNHS01000002">
    <property type="protein sequence ID" value="SDM44645.1"/>
    <property type="molecule type" value="Genomic_DNA"/>
</dbReference>
<organism evidence="1 2">
    <name type="scientific">Methylobacterium phyllostachyos</name>
    <dbReference type="NCBI Taxonomy" id="582672"/>
    <lineage>
        <taxon>Bacteria</taxon>
        <taxon>Pseudomonadati</taxon>
        <taxon>Pseudomonadota</taxon>
        <taxon>Alphaproteobacteria</taxon>
        <taxon>Hyphomicrobiales</taxon>
        <taxon>Methylobacteriaceae</taxon>
        <taxon>Methylobacterium</taxon>
    </lineage>
</organism>